<name>A0A5J4PR15_9ZZZZ</name>
<accession>A0A5J4PR15</accession>
<reference evidence="1" key="1">
    <citation type="submission" date="2019-03" db="EMBL/GenBank/DDBJ databases">
        <title>Single cell metagenomics reveals metabolic interactions within the superorganism composed of flagellate Streblomastix strix and complex community of Bacteroidetes bacteria on its surface.</title>
        <authorList>
            <person name="Treitli S.C."/>
            <person name="Kolisko M."/>
            <person name="Husnik F."/>
            <person name="Keeling P."/>
            <person name="Hampl V."/>
        </authorList>
    </citation>
    <scope>NUCLEOTIDE SEQUENCE</scope>
    <source>
        <strain evidence="1">STM</strain>
    </source>
</reference>
<dbReference type="AlphaFoldDB" id="A0A5J4PR15"/>
<evidence type="ECO:0000313" key="1">
    <source>
        <dbReference type="EMBL" id="KAA6311328.1"/>
    </source>
</evidence>
<gene>
    <name evidence="1" type="ORF">EZS27_037522</name>
</gene>
<feature type="non-terminal residue" evidence="1">
    <location>
        <position position="218"/>
    </location>
</feature>
<dbReference type="EMBL" id="SNRY01006993">
    <property type="protein sequence ID" value="KAA6311328.1"/>
    <property type="molecule type" value="Genomic_DNA"/>
</dbReference>
<organism evidence="1">
    <name type="scientific">termite gut metagenome</name>
    <dbReference type="NCBI Taxonomy" id="433724"/>
    <lineage>
        <taxon>unclassified sequences</taxon>
        <taxon>metagenomes</taxon>
        <taxon>organismal metagenomes</taxon>
    </lineage>
</organism>
<protein>
    <submittedName>
        <fullName evidence="1">Uncharacterized protein</fullName>
    </submittedName>
</protein>
<proteinExistence type="predicted"/>
<comment type="caution">
    <text evidence="1">The sequence shown here is derived from an EMBL/GenBank/DDBJ whole genome shotgun (WGS) entry which is preliminary data.</text>
</comment>
<sequence>MKKLIVTLKQHTPLIHFQHEQEGATLRASEVKPRLDRFIITSLGGGKYDIGKELIKKEHPELLIGKGEHPALDYKMHIKNDEQGEVREYLLASSLSNKDISKLKKINAKVLAKTPYFAQEKENGEIVNGEREWDAIEKKGILFIGDIEITIKTLKEELITEIQRSIQSFFIVNNFGTRQSKGFGCFEVIKTEVEENSIKKTISIDKQIIEKILTESFE</sequence>